<dbReference type="SUPFAM" id="SSF56601">
    <property type="entry name" value="beta-lactamase/transpeptidase-like"/>
    <property type="match status" value="1"/>
</dbReference>
<feature type="transmembrane region" description="Helical" evidence="3">
    <location>
        <begin position="12"/>
        <end position="30"/>
    </location>
</feature>
<dbReference type="InterPro" id="IPR050491">
    <property type="entry name" value="AmpC-like"/>
</dbReference>
<sequence length="378" mass="41644">MHHPRHFSRSKFRLIAVTGVLLGAGGWWLWQPAQPKAPKSQPMTVIADERPHKPAPPQAPPLTTIVRQPKIDQYLTAKHFSGSVLIVRDGQVVLRKGYQERDRQQHLPNTPTTAYYVGSAQKALIATAILQLQDAGKLRVDAPVATYLPAFPNGQRITLRHLLTHTSGIRGHVETSQPMTPAELLTDIQHRGIRRMPGRWQYHDSNYTVLACLVEQLSGQPLMTYLQQHIFKPAKMRHVGVAADFKALPERSVGYQIKDGQPVATNPGDLSQLFGVGDLTMPATDLYRFDHALMTGQLLSASALKTMLTAGSASTYGMGFYVNPGSYSNHGIISGWNVTNSISRSGQTYIVLMANIQNNLRSLGQVTNDLYGLLNASS</sequence>
<keyword evidence="6" id="KW-1185">Reference proteome</keyword>
<dbReference type="Pfam" id="PF00144">
    <property type="entry name" value="Beta-lactamase"/>
    <property type="match status" value="1"/>
</dbReference>
<keyword evidence="5" id="KW-0378">Hydrolase</keyword>
<dbReference type="EMBL" id="JBHLZY010000020">
    <property type="protein sequence ID" value="MFB9769944.1"/>
    <property type="molecule type" value="Genomic_DNA"/>
</dbReference>
<comment type="caution">
    <text evidence="5">The sequence shown here is derived from an EMBL/GenBank/DDBJ whole genome shotgun (WGS) entry which is preliminary data.</text>
</comment>
<proteinExistence type="predicted"/>
<evidence type="ECO:0000313" key="5">
    <source>
        <dbReference type="EMBL" id="MFB9769944.1"/>
    </source>
</evidence>
<keyword evidence="2 3" id="KW-0472">Membrane</keyword>
<comment type="subcellular location">
    <subcellularLocation>
        <location evidence="1">Membrane</location>
    </subcellularLocation>
</comment>
<gene>
    <name evidence="5" type="ORF">ACFFLI_08745</name>
</gene>
<name>A0ABV5WUX5_9LACO</name>
<dbReference type="RefSeq" id="WP_137641651.1">
    <property type="nucleotide sequence ID" value="NZ_BJEA01000001.1"/>
</dbReference>
<dbReference type="PANTHER" id="PTHR46825">
    <property type="entry name" value="D-ALANYL-D-ALANINE-CARBOXYPEPTIDASE/ENDOPEPTIDASE AMPH"/>
    <property type="match status" value="1"/>
</dbReference>
<evidence type="ECO:0000313" key="6">
    <source>
        <dbReference type="Proteomes" id="UP001589691"/>
    </source>
</evidence>
<evidence type="ECO:0000256" key="3">
    <source>
        <dbReference type="SAM" id="Phobius"/>
    </source>
</evidence>
<dbReference type="PANTHER" id="PTHR46825:SF11">
    <property type="entry name" value="PENICILLIN-BINDING PROTEIN 4"/>
    <property type="match status" value="1"/>
</dbReference>
<dbReference type="InterPro" id="IPR012338">
    <property type="entry name" value="Beta-lactam/transpept-like"/>
</dbReference>
<evidence type="ECO:0000259" key="4">
    <source>
        <dbReference type="Pfam" id="PF00144"/>
    </source>
</evidence>
<organism evidence="5 6">
    <name type="scientific">Lactiplantibacillus modestisalitolerans</name>
    <dbReference type="NCBI Taxonomy" id="1457219"/>
    <lineage>
        <taxon>Bacteria</taxon>
        <taxon>Bacillati</taxon>
        <taxon>Bacillota</taxon>
        <taxon>Bacilli</taxon>
        <taxon>Lactobacillales</taxon>
        <taxon>Lactobacillaceae</taxon>
        <taxon>Lactiplantibacillus</taxon>
    </lineage>
</organism>
<dbReference type="Gene3D" id="3.40.710.10">
    <property type="entry name" value="DD-peptidase/beta-lactamase superfamily"/>
    <property type="match status" value="1"/>
</dbReference>
<reference evidence="5 6" key="1">
    <citation type="submission" date="2024-09" db="EMBL/GenBank/DDBJ databases">
        <authorList>
            <person name="Sun Q."/>
            <person name="Mori K."/>
        </authorList>
    </citation>
    <scope>NUCLEOTIDE SEQUENCE [LARGE SCALE GENOMIC DNA]</scope>
    <source>
        <strain evidence="5 6">TBRC 4576</strain>
    </source>
</reference>
<accession>A0ABV5WUX5</accession>
<protein>
    <submittedName>
        <fullName evidence="5">Serine hydrolase domain-containing protein</fullName>
        <ecNumber evidence="5">3.-.-.-</ecNumber>
    </submittedName>
</protein>
<keyword evidence="3" id="KW-0812">Transmembrane</keyword>
<dbReference type="Proteomes" id="UP001589691">
    <property type="component" value="Unassembled WGS sequence"/>
</dbReference>
<dbReference type="GO" id="GO:0016787">
    <property type="term" value="F:hydrolase activity"/>
    <property type="evidence" value="ECO:0007669"/>
    <property type="project" value="UniProtKB-KW"/>
</dbReference>
<dbReference type="InterPro" id="IPR001466">
    <property type="entry name" value="Beta-lactam-related"/>
</dbReference>
<evidence type="ECO:0000256" key="2">
    <source>
        <dbReference type="ARBA" id="ARBA00023136"/>
    </source>
</evidence>
<feature type="domain" description="Beta-lactamase-related" evidence="4">
    <location>
        <begin position="72"/>
        <end position="359"/>
    </location>
</feature>
<keyword evidence="3" id="KW-1133">Transmembrane helix</keyword>
<evidence type="ECO:0000256" key="1">
    <source>
        <dbReference type="ARBA" id="ARBA00004370"/>
    </source>
</evidence>
<dbReference type="EC" id="3.-.-.-" evidence="5"/>